<accession>A0ABP7XBI3</accession>
<evidence type="ECO:0000313" key="3">
    <source>
        <dbReference type="Proteomes" id="UP001501495"/>
    </source>
</evidence>
<organism evidence="2 3">
    <name type="scientific">Nocardioides fonticola</name>
    <dbReference type="NCBI Taxonomy" id="450363"/>
    <lineage>
        <taxon>Bacteria</taxon>
        <taxon>Bacillati</taxon>
        <taxon>Actinomycetota</taxon>
        <taxon>Actinomycetes</taxon>
        <taxon>Propionibacteriales</taxon>
        <taxon>Nocardioidaceae</taxon>
        <taxon>Nocardioides</taxon>
    </lineage>
</organism>
<dbReference type="Proteomes" id="UP001501495">
    <property type="component" value="Unassembled WGS sequence"/>
</dbReference>
<dbReference type="PANTHER" id="PTHR34202:SF1">
    <property type="entry name" value="UPF0548 PROTEIN"/>
    <property type="match status" value="1"/>
</dbReference>
<name>A0ABP7XBI3_9ACTN</name>
<sequence length="209" mass="22647">MLGVVDTGPTLLGRDLPRRRRRAGLAARATLEVVRELTRAEIERLRATPYSYDHVGSTLIGRRPPGTHELTRSRRLRTRDLDAAAARLLAWEAQRGSGLSVRAEPGPIATEAVVLMRLGLGPLGLPAPCRVVGVLDEADRRGFAYGTLAGHPEAGEELFLLERGGDGSVVFTVRAYSRPASPLTRAAGPIGRIAQRVMADRYLRALDVD</sequence>
<reference evidence="3" key="1">
    <citation type="journal article" date="2019" name="Int. J. Syst. Evol. Microbiol.">
        <title>The Global Catalogue of Microorganisms (GCM) 10K type strain sequencing project: providing services to taxonomists for standard genome sequencing and annotation.</title>
        <authorList>
            <consortium name="The Broad Institute Genomics Platform"/>
            <consortium name="The Broad Institute Genome Sequencing Center for Infectious Disease"/>
            <person name="Wu L."/>
            <person name="Ma J."/>
        </authorList>
    </citation>
    <scope>NUCLEOTIDE SEQUENCE [LARGE SCALE GENOMIC DNA]</scope>
    <source>
        <strain evidence="3">JCM 16703</strain>
    </source>
</reference>
<dbReference type="PANTHER" id="PTHR34202">
    <property type="entry name" value="UPF0548 PROTEIN"/>
    <property type="match status" value="1"/>
</dbReference>
<gene>
    <name evidence="2" type="ORF">GCM10022215_05580</name>
</gene>
<proteinExistence type="predicted"/>
<keyword evidence="3" id="KW-1185">Reference proteome</keyword>
<dbReference type="EMBL" id="BAAAZH010000004">
    <property type="protein sequence ID" value="GAA4110465.1"/>
    <property type="molecule type" value="Genomic_DNA"/>
</dbReference>
<evidence type="ECO:0000313" key="2">
    <source>
        <dbReference type="EMBL" id="GAA4110465.1"/>
    </source>
</evidence>
<protein>
    <submittedName>
        <fullName evidence="2">DUF1990 family protein</fullName>
    </submittedName>
</protein>
<feature type="domain" description="DUF1990" evidence="1">
    <location>
        <begin position="51"/>
        <end position="205"/>
    </location>
</feature>
<dbReference type="InterPro" id="IPR018960">
    <property type="entry name" value="DUF1990"/>
</dbReference>
<comment type="caution">
    <text evidence="2">The sequence shown here is derived from an EMBL/GenBank/DDBJ whole genome shotgun (WGS) entry which is preliminary data.</text>
</comment>
<dbReference type="PIRSF" id="PIRSF010260">
    <property type="entry name" value="UCP010260"/>
    <property type="match status" value="1"/>
</dbReference>
<dbReference type="Pfam" id="PF09348">
    <property type="entry name" value="DUF1990"/>
    <property type="match status" value="1"/>
</dbReference>
<dbReference type="InterPro" id="IPR014457">
    <property type="entry name" value="UCP010260"/>
</dbReference>
<evidence type="ECO:0000259" key="1">
    <source>
        <dbReference type="Pfam" id="PF09348"/>
    </source>
</evidence>